<name>A0A1X7KQM9_9BACT</name>
<sequence length="334" mass="38783">MRHFIFSLLLIFSSLSAYSQEAFPFLNKSNQLPEDLLKRRAVVFMNVNSLEWDKEAQKIHNSFIEIGVDAVAYYALSDIMSGEDATTAFYSDITQRSIENMLIIHQTNSGFELYATKIPPEGGFFQKNMQAFFLDAKSLEKLGADLQIRVNKSDLERENFLIIDVPETFKRTNVIKSRRVASFNPDIRIDKLAVPKFTDNIMLDMDIDKANAELDSIMKQHYPFKFGLIDPDMTTEEMISQGYLMVLKKLQNNGESLRRMLGYDLSERETLLISVRKGKNERVMKYRIGEHVHKYYVQQLYTKDIYLGNTWDAGKTWQEALINHIENLKAQLER</sequence>
<proteinExistence type="predicted"/>
<feature type="chain" id="PRO_5012959662" evidence="1">
    <location>
        <begin position="20"/>
        <end position="334"/>
    </location>
</feature>
<evidence type="ECO:0000313" key="3">
    <source>
        <dbReference type="Proteomes" id="UP000193804"/>
    </source>
</evidence>
<protein>
    <submittedName>
        <fullName evidence="2">Uncharacterized protein</fullName>
    </submittedName>
</protein>
<accession>A0A1X7KQM9</accession>
<dbReference type="Proteomes" id="UP000193804">
    <property type="component" value="Unassembled WGS sequence"/>
</dbReference>
<evidence type="ECO:0000313" key="2">
    <source>
        <dbReference type="EMBL" id="SMG43570.1"/>
    </source>
</evidence>
<dbReference type="OrthoDB" id="960751at2"/>
<reference evidence="3" key="1">
    <citation type="submission" date="2017-04" db="EMBL/GenBank/DDBJ databases">
        <authorList>
            <person name="Varghese N."/>
            <person name="Submissions S."/>
        </authorList>
    </citation>
    <scope>NUCLEOTIDE SEQUENCE [LARGE SCALE GENOMIC DNA]</scope>
    <source>
        <strain evidence="3">DSM 4125</strain>
    </source>
</reference>
<keyword evidence="3" id="KW-1185">Reference proteome</keyword>
<feature type="signal peptide" evidence="1">
    <location>
        <begin position="1"/>
        <end position="19"/>
    </location>
</feature>
<evidence type="ECO:0000256" key="1">
    <source>
        <dbReference type="SAM" id="SignalP"/>
    </source>
</evidence>
<organism evidence="2 3">
    <name type="scientific">Marivirga sericea</name>
    <dbReference type="NCBI Taxonomy" id="1028"/>
    <lineage>
        <taxon>Bacteria</taxon>
        <taxon>Pseudomonadati</taxon>
        <taxon>Bacteroidota</taxon>
        <taxon>Cytophagia</taxon>
        <taxon>Cytophagales</taxon>
        <taxon>Marivirgaceae</taxon>
        <taxon>Marivirga</taxon>
    </lineage>
</organism>
<dbReference type="EMBL" id="FXAW01000006">
    <property type="protein sequence ID" value="SMG43570.1"/>
    <property type="molecule type" value="Genomic_DNA"/>
</dbReference>
<dbReference type="STRING" id="1028.SAMN05661096_03046"/>
<dbReference type="AlphaFoldDB" id="A0A1X7KQM9"/>
<dbReference type="RefSeq" id="WP_085518193.1">
    <property type="nucleotide sequence ID" value="NZ_FXAW01000006.1"/>
</dbReference>
<keyword evidence="1" id="KW-0732">Signal</keyword>
<gene>
    <name evidence="2" type="ORF">SAMN05661096_03046</name>
</gene>